<accession>A0A3N4LD03</accession>
<dbReference type="OrthoDB" id="5305647at2759"/>
<evidence type="ECO:0008006" key="4">
    <source>
        <dbReference type="Google" id="ProtNLM"/>
    </source>
</evidence>
<protein>
    <recommendedName>
        <fullName evidence="4">C2H2-type domain-containing protein</fullName>
    </recommendedName>
</protein>
<feature type="non-terminal residue" evidence="2">
    <location>
        <position position="1"/>
    </location>
</feature>
<reference evidence="2 3" key="1">
    <citation type="journal article" date="2018" name="Nat. Ecol. Evol.">
        <title>Pezizomycetes genomes reveal the molecular basis of ectomycorrhizal truffle lifestyle.</title>
        <authorList>
            <person name="Murat C."/>
            <person name="Payen T."/>
            <person name="Noel B."/>
            <person name="Kuo A."/>
            <person name="Morin E."/>
            <person name="Chen J."/>
            <person name="Kohler A."/>
            <person name="Krizsan K."/>
            <person name="Balestrini R."/>
            <person name="Da Silva C."/>
            <person name="Montanini B."/>
            <person name="Hainaut M."/>
            <person name="Levati E."/>
            <person name="Barry K.W."/>
            <person name="Belfiori B."/>
            <person name="Cichocki N."/>
            <person name="Clum A."/>
            <person name="Dockter R.B."/>
            <person name="Fauchery L."/>
            <person name="Guy J."/>
            <person name="Iotti M."/>
            <person name="Le Tacon F."/>
            <person name="Lindquist E.A."/>
            <person name="Lipzen A."/>
            <person name="Malagnac F."/>
            <person name="Mello A."/>
            <person name="Molinier V."/>
            <person name="Miyauchi S."/>
            <person name="Poulain J."/>
            <person name="Riccioni C."/>
            <person name="Rubini A."/>
            <person name="Sitrit Y."/>
            <person name="Splivallo R."/>
            <person name="Traeger S."/>
            <person name="Wang M."/>
            <person name="Zifcakova L."/>
            <person name="Wipf D."/>
            <person name="Zambonelli A."/>
            <person name="Paolocci F."/>
            <person name="Nowrousian M."/>
            <person name="Ottonello S."/>
            <person name="Baldrian P."/>
            <person name="Spatafora J.W."/>
            <person name="Henrissat B."/>
            <person name="Nagy L.G."/>
            <person name="Aury J.M."/>
            <person name="Wincker P."/>
            <person name="Grigoriev I.V."/>
            <person name="Bonfante P."/>
            <person name="Martin F.M."/>
        </authorList>
    </citation>
    <scope>NUCLEOTIDE SEQUENCE [LARGE SCALE GENOMIC DNA]</scope>
    <source>
        <strain evidence="2 3">ATCC MYA-4762</strain>
    </source>
</reference>
<dbReference type="InParanoid" id="A0A3N4LD03"/>
<gene>
    <name evidence="2" type="ORF">L211DRAFT_794356</name>
</gene>
<dbReference type="AlphaFoldDB" id="A0A3N4LD03"/>
<feature type="compositionally biased region" description="Basic residues" evidence="1">
    <location>
        <begin position="38"/>
        <end position="53"/>
    </location>
</feature>
<dbReference type="STRING" id="1051890.A0A3N4LD03"/>
<evidence type="ECO:0000256" key="1">
    <source>
        <dbReference type="SAM" id="MobiDB-lite"/>
    </source>
</evidence>
<feature type="region of interest" description="Disordered" evidence="1">
    <location>
        <begin position="32"/>
        <end position="53"/>
    </location>
</feature>
<sequence length="53" mass="6267">KLYDCPHPNCSRKGENGFPRKDNMIQHQRLVHNANLPKRQRRKGDQRSGISKR</sequence>
<evidence type="ECO:0000313" key="3">
    <source>
        <dbReference type="Proteomes" id="UP000267821"/>
    </source>
</evidence>
<keyword evidence="3" id="KW-1185">Reference proteome</keyword>
<name>A0A3N4LD03_9PEZI</name>
<proteinExistence type="predicted"/>
<feature type="region of interest" description="Disordered" evidence="1">
    <location>
        <begin position="1"/>
        <end position="20"/>
    </location>
</feature>
<dbReference type="EMBL" id="ML121590">
    <property type="protein sequence ID" value="RPB19352.1"/>
    <property type="molecule type" value="Genomic_DNA"/>
</dbReference>
<dbReference type="Gene3D" id="3.30.160.60">
    <property type="entry name" value="Classic Zinc Finger"/>
    <property type="match status" value="1"/>
</dbReference>
<evidence type="ECO:0000313" key="2">
    <source>
        <dbReference type="EMBL" id="RPB19352.1"/>
    </source>
</evidence>
<dbReference type="Proteomes" id="UP000267821">
    <property type="component" value="Unassembled WGS sequence"/>
</dbReference>
<organism evidence="2 3">
    <name type="scientific">Terfezia boudieri ATCC MYA-4762</name>
    <dbReference type="NCBI Taxonomy" id="1051890"/>
    <lineage>
        <taxon>Eukaryota</taxon>
        <taxon>Fungi</taxon>
        <taxon>Dikarya</taxon>
        <taxon>Ascomycota</taxon>
        <taxon>Pezizomycotina</taxon>
        <taxon>Pezizomycetes</taxon>
        <taxon>Pezizales</taxon>
        <taxon>Pezizaceae</taxon>
        <taxon>Terfezia</taxon>
    </lineage>
</organism>